<dbReference type="FunFam" id="1.10.30.10:FF:000010">
    <property type="entry name" value="Capicua transcriptional repressor b"/>
    <property type="match status" value="1"/>
</dbReference>
<feature type="compositionally biased region" description="Polar residues" evidence="8">
    <location>
        <begin position="1384"/>
        <end position="1393"/>
    </location>
</feature>
<feature type="region of interest" description="Disordered" evidence="8">
    <location>
        <begin position="1047"/>
        <end position="1086"/>
    </location>
</feature>
<dbReference type="Proteomes" id="UP000005408">
    <property type="component" value="Unassembled WGS sequence"/>
</dbReference>
<feature type="compositionally biased region" description="Pro residues" evidence="8">
    <location>
        <begin position="95"/>
        <end position="104"/>
    </location>
</feature>
<dbReference type="SUPFAM" id="SSF47095">
    <property type="entry name" value="HMG-box"/>
    <property type="match status" value="1"/>
</dbReference>
<evidence type="ECO:0000313" key="10">
    <source>
        <dbReference type="EnsemblMetazoa" id="G24957.1:cds"/>
    </source>
</evidence>
<feature type="compositionally biased region" description="Acidic residues" evidence="8">
    <location>
        <begin position="1201"/>
        <end position="1214"/>
    </location>
</feature>
<feature type="compositionally biased region" description="Basic and acidic residues" evidence="8">
    <location>
        <begin position="127"/>
        <end position="143"/>
    </location>
</feature>
<evidence type="ECO:0000256" key="7">
    <source>
        <dbReference type="PROSITE-ProRule" id="PRU00267"/>
    </source>
</evidence>
<dbReference type="InterPro" id="IPR009071">
    <property type="entry name" value="HMG_box_dom"/>
</dbReference>
<proteinExistence type="predicted"/>
<dbReference type="InterPro" id="IPR032147">
    <property type="entry name" value="Cic_dom"/>
</dbReference>
<feature type="region of interest" description="Disordered" evidence="8">
    <location>
        <begin position="1955"/>
        <end position="2141"/>
    </location>
</feature>
<dbReference type="Pfam" id="PF00505">
    <property type="entry name" value="HMG_box"/>
    <property type="match status" value="1"/>
</dbReference>
<feature type="compositionally biased region" description="Polar residues" evidence="8">
    <location>
        <begin position="544"/>
        <end position="571"/>
    </location>
</feature>
<feature type="compositionally biased region" description="Low complexity" evidence="8">
    <location>
        <begin position="829"/>
        <end position="843"/>
    </location>
</feature>
<reference evidence="10" key="1">
    <citation type="submission" date="2022-08" db="UniProtKB">
        <authorList>
            <consortium name="EnsemblMetazoa"/>
        </authorList>
    </citation>
    <scope>IDENTIFICATION</scope>
    <source>
        <strain evidence="10">05x7-T-G4-1.051#20</strain>
    </source>
</reference>
<keyword evidence="3" id="KW-0805">Transcription regulation</keyword>
<accession>A0A8W8KR95</accession>
<dbReference type="EnsemblMetazoa" id="G24957.1">
    <property type="protein sequence ID" value="G24957.1:cds"/>
    <property type="gene ID" value="G24957"/>
</dbReference>
<dbReference type="Pfam" id="PF25981">
    <property type="entry name" value="HTH_Cic_C"/>
    <property type="match status" value="1"/>
</dbReference>
<keyword evidence="6 7" id="KW-0539">Nucleus</keyword>
<evidence type="ECO:0000256" key="3">
    <source>
        <dbReference type="ARBA" id="ARBA00023015"/>
    </source>
</evidence>
<feature type="compositionally biased region" description="Polar residues" evidence="8">
    <location>
        <begin position="850"/>
        <end position="861"/>
    </location>
</feature>
<feature type="compositionally biased region" description="Polar residues" evidence="8">
    <location>
        <begin position="383"/>
        <end position="394"/>
    </location>
</feature>
<dbReference type="Pfam" id="PF16090">
    <property type="entry name" value="DUF4819"/>
    <property type="match status" value="1"/>
</dbReference>
<evidence type="ECO:0000259" key="9">
    <source>
        <dbReference type="PROSITE" id="PS50118"/>
    </source>
</evidence>
<evidence type="ECO:0000256" key="2">
    <source>
        <dbReference type="ARBA" id="ARBA00022553"/>
    </source>
</evidence>
<keyword evidence="5" id="KW-0804">Transcription</keyword>
<feature type="region of interest" description="Disordered" evidence="8">
    <location>
        <begin position="1"/>
        <end position="170"/>
    </location>
</feature>
<evidence type="ECO:0000313" key="11">
    <source>
        <dbReference type="Proteomes" id="UP000005408"/>
    </source>
</evidence>
<feature type="domain" description="HMG box" evidence="9">
    <location>
        <begin position="931"/>
        <end position="999"/>
    </location>
</feature>
<feature type="region of interest" description="Disordered" evidence="8">
    <location>
        <begin position="2190"/>
        <end position="2238"/>
    </location>
</feature>
<feature type="region of interest" description="Disordered" evidence="8">
    <location>
        <begin position="544"/>
        <end position="630"/>
    </location>
</feature>
<dbReference type="SMART" id="SM00398">
    <property type="entry name" value="HMG"/>
    <property type="match status" value="1"/>
</dbReference>
<evidence type="ECO:0000256" key="8">
    <source>
        <dbReference type="SAM" id="MobiDB-lite"/>
    </source>
</evidence>
<keyword evidence="1" id="KW-0678">Repressor</keyword>
<feature type="region of interest" description="Disordered" evidence="8">
    <location>
        <begin position="1907"/>
        <end position="1927"/>
    </location>
</feature>
<dbReference type="PROSITE" id="PS50118">
    <property type="entry name" value="HMG_BOX_2"/>
    <property type="match status" value="1"/>
</dbReference>
<feature type="compositionally biased region" description="Polar residues" evidence="8">
    <location>
        <begin position="2076"/>
        <end position="2090"/>
    </location>
</feature>
<feature type="compositionally biased region" description="Acidic residues" evidence="8">
    <location>
        <begin position="875"/>
        <end position="888"/>
    </location>
</feature>
<dbReference type="GO" id="GO:0000977">
    <property type="term" value="F:RNA polymerase II transcription regulatory region sequence-specific DNA binding"/>
    <property type="evidence" value="ECO:0007669"/>
    <property type="project" value="TreeGrafter"/>
</dbReference>
<dbReference type="CDD" id="cd21990">
    <property type="entry name" value="HMG-box_CIC-like"/>
    <property type="match status" value="1"/>
</dbReference>
<feature type="compositionally biased region" description="Polar residues" evidence="8">
    <location>
        <begin position="2121"/>
        <end position="2134"/>
    </location>
</feature>
<feature type="compositionally biased region" description="Basic and acidic residues" evidence="8">
    <location>
        <begin position="2018"/>
        <end position="2047"/>
    </location>
</feature>
<evidence type="ECO:0000256" key="4">
    <source>
        <dbReference type="ARBA" id="ARBA00023125"/>
    </source>
</evidence>
<feature type="compositionally biased region" description="Basic and acidic residues" evidence="8">
    <location>
        <begin position="889"/>
        <end position="901"/>
    </location>
</feature>
<protein>
    <recommendedName>
        <fullName evidence="9">HMG box domain-containing protein</fullName>
    </recommendedName>
</protein>
<feature type="region of interest" description="Disordered" evidence="8">
    <location>
        <begin position="1301"/>
        <end position="1321"/>
    </location>
</feature>
<keyword evidence="11" id="KW-1185">Reference proteome</keyword>
<feature type="compositionally biased region" description="Basic residues" evidence="8">
    <location>
        <begin position="48"/>
        <end position="59"/>
    </location>
</feature>
<dbReference type="Gene3D" id="1.10.30.10">
    <property type="entry name" value="High mobility group box domain"/>
    <property type="match status" value="1"/>
</dbReference>
<dbReference type="GO" id="GO:0005634">
    <property type="term" value="C:nucleus"/>
    <property type="evidence" value="ECO:0007669"/>
    <property type="project" value="UniProtKB-UniRule"/>
</dbReference>
<feature type="compositionally biased region" description="Polar residues" evidence="8">
    <location>
        <begin position="105"/>
        <end position="123"/>
    </location>
</feature>
<feature type="region of interest" description="Disordered" evidence="8">
    <location>
        <begin position="346"/>
        <end position="455"/>
    </location>
</feature>
<feature type="compositionally biased region" description="Low complexity" evidence="8">
    <location>
        <begin position="595"/>
        <end position="617"/>
    </location>
</feature>
<feature type="compositionally biased region" description="Polar residues" evidence="8">
    <location>
        <begin position="2360"/>
        <end position="2373"/>
    </location>
</feature>
<dbReference type="InterPro" id="IPR058607">
    <property type="entry name" value="HMG-box_Cic-like"/>
</dbReference>
<feature type="compositionally biased region" description="Polar residues" evidence="8">
    <location>
        <begin position="1101"/>
        <end position="1128"/>
    </location>
</feature>
<keyword evidence="2" id="KW-0597">Phosphoprotein</keyword>
<feature type="compositionally biased region" description="Basic and acidic residues" evidence="8">
    <location>
        <begin position="364"/>
        <end position="377"/>
    </location>
</feature>
<feature type="compositionally biased region" description="Low complexity" evidence="8">
    <location>
        <begin position="419"/>
        <end position="439"/>
    </location>
</feature>
<organism evidence="10 11">
    <name type="scientific">Magallana gigas</name>
    <name type="common">Pacific oyster</name>
    <name type="synonym">Crassostrea gigas</name>
    <dbReference type="NCBI Taxonomy" id="29159"/>
    <lineage>
        <taxon>Eukaryota</taxon>
        <taxon>Metazoa</taxon>
        <taxon>Spiralia</taxon>
        <taxon>Lophotrochozoa</taxon>
        <taxon>Mollusca</taxon>
        <taxon>Bivalvia</taxon>
        <taxon>Autobranchia</taxon>
        <taxon>Pteriomorphia</taxon>
        <taxon>Ostreida</taxon>
        <taxon>Ostreoidea</taxon>
        <taxon>Ostreidae</taxon>
        <taxon>Magallana</taxon>
    </lineage>
</organism>
<dbReference type="PANTHER" id="PTHR13059">
    <property type="entry name" value="HMG-BOX TRANSCRIPTION FACTOR BBX"/>
    <property type="match status" value="1"/>
</dbReference>
<feature type="compositionally biased region" description="Polar residues" evidence="8">
    <location>
        <begin position="2385"/>
        <end position="2400"/>
    </location>
</feature>
<evidence type="ECO:0000256" key="1">
    <source>
        <dbReference type="ARBA" id="ARBA00022491"/>
    </source>
</evidence>
<feature type="region of interest" description="Disordered" evidence="8">
    <location>
        <begin position="704"/>
        <end position="735"/>
    </location>
</feature>
<dbReference type="PANTHER" id="PTHR13059:SF13">
    <property type="entry name" value="PROTEIN CAPICUA HOMOLOG"/>
    <property type="match status" value="1"/>
</dbReference>
<name>A0A8W8KR95_MAGGI</name>
<feature type="region of interest" description="Disordered" evidence="8">
    <location>
        <begin position="1356"/>
        <end position="1393"/>
    </location>
</feature>
<dbReference type="GO" id="GO:0000981">
    <property type="term" value="F:DNA-binding transcription factor activity, RNA polymerase II-specific"/>
    <property type="evidence" value="ECO:0007669"/>
    <property type="project" value="TreeGrafter"/>
</dbReference>
<feature type="compositionally biased region" description="Basic and acidic residues" evidence="8">
    <location>
        <begin position="65"/>
        <end position="81"/>
    </location>
</feature>
<evidence type="ECO:0000256" key="5">
    <source>
        <dbReference type="ARBA" id="ARBA00023163"/>
    </source>
</evidence>
<keyword evidence="4 7" id="KW-0238">DNA-binding</keyword>
<dbReference type="InterPro" id="IPR052412">
    <property type="entry name" value="CC-Dev_Transcription_Reg"/>
</dbReference>
<feature type="compositionally biased region" description="Polar residues" evidence="8">
    <location>
        <begin position="722"/>
        <end position="735"/>
    </location>
</feature>
<feature type="region of interest" description="Disordered" evidence="8">
    <location>
        <begin position="1101"/>
        <end position="1215"/>
    </location>
</feature>
<feature type="compositionally biased region" description="Polar residues" evidence="8">
    <location>
        <begin position="1956"/>
        <end position="1978"/>
    </location>
</feature>
<feature type="compositionally biased region" description="Basic and acidic residues" evidence="8">
    <location>
        <begin position="914"/>
        <end position="932"/>
    </location>
</feature>
<dbReference type="InterPro" id="IPR058606">
    <property type="entry name" value="HTH_Cic_C"/>
</dbReference>
<feature type="region of interest" description="Disordered" evidence="8">
    <location>
        <begin position="1619"/>
        <end position="1647"/>
    </location>
</feature>
<feature type="region of interest" description="Disordered" evidence="8">
    <location>
        <begin position="2342"/>
        <end position="2400"/>
    </location>
</feature>
<feature type="compositionally biased region" description="Low complexity" evidence="8">
    <location>
        <begin position="1631"/>
        <end position="1642"/>
    </location>
</feature>
<feature type="DNA-binding region" description="HMG box" evidence="7">
    <location>
        <begin position="931"/>
        <end position="999"/>
    </location>
</feature>
<evidence type="ECO:0000256" key="6">
    <source>
        <dbReference type="ARBA" id="ARBA00023242"/>
    </source>
</evidence>
<sequence length="2400" mass="261801">MSRRGDTRQKRGQSNSPVPQKEPRVSGGRQTKKRSGGLLESNAPPRQRSARGRSGRGKKSPPESPKQEDPPPREPSAHSEHYTPTVEASRVEAPDLPPPLPPSSCTPNTEGQTGRSSRPASRSSVKRSVDAHEMETHEEEKKSIAIPPKKRKGNEIEREPSPPSKRHSIDLSEWINQRVLAKRDGLYQPGQISDIRQNRHIGVLFDSDKNTVYFNDVMDQRAQFDIISDHSPMAMVTNVGSKVCVRIIPEENYYYEGVIIDKKSQPVSYYVQIQGHHEDKFRDPQWVSRAVLRLIQPPWYEDLQNLPEQQEAPTPLSTMAFPLQLQMPHHQIAHHHYAPQLEISPPLQGRMERSPSLPQSTSIERGESSEDEMKSEDIDFDSGLSTPRSGSATPGSGCRSQGGSGGNRPPPKKREFSRSRSVQSCESSRSSTPRSPSSTQKYKKGDVVSTPNGIRKKFNGKQWRRLCSKEGCTKESQRRGYCSRHLSMKGQKNMRGNMQQFRKGEHMEWSESSTRESSVTDFDPEHPQRFDETEAANMLVSLGNSRSTTPAFSPTPSNHPISPHPVQSPSTMGPRGNPLSFAPISPHPQTQAFMTSPTRSWSSGTSKSGSSSSEHVSPITPRFPPTSHAHMYNAPEMEQLYQKIANASNFKIDPVKAGQEGSKAQVTFDTSTGILHAPQRLPAGSVSVMPLTQDMQARKMTHSLSMSALPSPNPDRHKELNNRTATPSSRISQSSMSTLKSLINSAPALIKPQTAIVAPVSSPDHIPSVIQHQIQHQIPAQSLLPIMPVANGGKNEQPAPVNSAPAVNSNKAVPVFPWHALVPFLTNTGPPTVAQTPPTTTEQPIEKQHQAVNPTSSPKKASQSEHRVSASEAPPIDDEIEDDYDDDVFDTKDEPQPEPKKIPAKRRSQSLSALKDKEEKSPKKSKDKDHIRRPMNAFMIFSKRHRHLVHQRHPNQDNRTVSKILGEWWYALGPNEKQKYNELANQVKEAHFKAHPDWKWCSRDRKKSGTIADKLKQRTSSQRLSSTDDILEDADTNMDTEDSVFLNPESLFENRRGGRSQSLSAVPREGEGSAFMPPGMNINANDDQRGFTEALRRQLTNGLSSQKSSLSQHDTPRSSVSHHSSPLAKSSPLAQPPMDLQRRHSVSGVEEAHSRAATGSKDLVGDGDGSDDEKMVIDEDKGAGDRSDQEGKSLICHEQVSDSETDSQTEEDVPMESKINKAFPQQRFSPSNQPTDVAFRPTPIKKLPEGQPKVVQSSVPGAGLDLVELIPRPSSVGSGFQPKGAVFRAKTAHSRMASTGSVLEGSHPKHDNTPRLCQQPPVKMGNMKIHNITMTTQDQQLIVSTTTETMIGKQNGKGQVIGKATKSKQRNNSQQVPIQPAVTPPSQYQSKPVTSSNVQLIAPNQTIATNVVQNSMVMSTFSTMGKPITTPVPIASKPIVSMQQAHIAATTTLKAGVPNIQPIQSGSNNGVKGMSTFVLQNIPASQYAILNPQNLGSPVAVSKALSTSVSTIQTNQVSGGFITTLRNIAPPQNHQSQPQPTPTTIYTNLVQIKSTNQTAATPSVLNAVTSQPASLQPTQIQYILPSVRLETPNGGKVQNLLQMALPGGQVQQLAFGGNQSQAPLHSPLPPQMQQQHYPQLQPSPQPVQTGQKIQLAPAGSGIKISPLKFVQGQTNLLQPQQQHQQQIVLNATKQQGLPVTVAQYQIVNQPSPLPAGVLATSQLPTVTIAQPIVSLGAYQQQQQTITQLQGQATSGTITQLQVHPQTPTHIPTGAPHTPTQVASPGQITQIQQVAQVQQAKQYPVSQVLTPGGQYQAIGQQQRFQFLPTQQKVMVPQSMPIGTVASPSPAVSPAYIQTYVGSIQQNNQGGVQQVLIQPNAVRSPAASPGLGQSMSQQQTITTNQGKFVYYSAPSPTPKASGTTTEKSDIGYVSGNNQNARPLKVKAAIANIPVATESFPSTPTSQGLRNSTSLTHNAATTPKAPSPQPAYRSPQAMIGQHKPQRPSPLVLDHSAMADAADPKTDEERKDEADTRQERACKGRKYKEMVETGAVTPRKERKSSKGSSGPDSSEEKSPQFTQPQKSPKQTIQEPSMPAPASATAVGTPLSPRPKHKPPPLPVSLAQNSSVPCQSPAQSPKKVTFKKKCEDGMQKVLQKVDFEQKFDQLPQFIPEETNMASPLPQSPRAIISNYRRKRKVSSLATGELTPRESEMEISPSPSYKKSSESEANTPRTPHSAHFEDNMFFGKNFEIEKMTLPADFKDDFGEGSIPCSPRTPSSPAGQFSSLRRILDQRRQLVMQLFEQYGLFPSAQDTANFQTEHAAVFPSKVCLQLKIREVRQKMMAQSAAAEKATHPSPGASGDSGQRSSDAASFSEPSGGGDSRESGGFNSLSLPSHSEGNLE</sequence>
<feature type="region of interest" description="Disordered" evidence="8">
    <location>
        <begin position="829"/>
        <end position="933"/>
    </location>
</feature>
<feature type="compositionally biased region" description="Basic and acidic residues" evidence="8">
    <location>
        <begin position="1172"/>
        <end position="1191"/>
    </location>
</feature>
<dbReference type="InterPro" id="IPR036910">
    <property type="entry name" value="HMG_box_dom_sf"/>
</dbReference>